<dbReference type="Pfam" id="PF00106">
    <property type="entry name" value="adh_short"/>
    <property type="match status" value="2"/>
</dbReference>
<dbReference type="EMBL" id="AP023343">
    <property type="protein sequence ID" value="BCI90226.1"/>
    <property type="molecule type" value="Genomic_DNA"/>
</dbReference>
<protein>
    <recommendedName>
        <fullName evidence="3">SnoaL-like domain-containing protein</fullName>
    </recommendedName>
</protein>
<dbReference type="InterPro" id="IPR037401">
    <property type="entry name" value="SnoaL-like"/>
</dbReference>
<accession>A0A7G1IGR4</accession>
<keyword evidence="5" id="KW-1185">Reference proteome</keyword>
<keyword evidence="2" id="KW-0560">Oxidoreductase</keyword>
<dbReference type="SUPFAM" id="SSF51735">
    <property type="entry name" value="NAD(P)-binding Rossmann-fold domains"/>
    <property type="match status" value="2"/>
</dbReference>
<dbReference type="Gene3D" id="3.10.450.50">
    <property type="match status" value="1"/>
</dbReference>
<reference evidence="4 5" key="1">
    <citation type="submission" date="2020-07" db="EMBL/GenBank/DDBJ databases">
        <title>Mycobacterium kansasii (former subtype) with zoonotic potential isolated from diseased indoor pet cat, Japan.</title>
        <authorList>
            <person name="Fukano H."/>
            <person name="Terazono T."/>
            <person name="Hoshino Y."/>
        </authorList>
    </citation>
    <scope>NUCLEOTIDE SEQUENCE [LARGE SCALE GENOMIC DNA]</scope>
    <source>
        <strain evidence="4 5">Kuro-I</strain>
    </source>
</reference>
<evidence type="ECO:0000313" key="4">
    <source>
        <dbReference type="EMBL" id="BCI90226.1"/>
    </source>
</evidence>
<proteinExistence type="inferred from homology"/>
<dbReference type="PANTHER" id="PTHR44196">
    <property type="entry name" value="DEHYDROGENASE/REDUCTASE SDR FAMILY MEMBER 7B"/>
    <property type="match status" value="1"/>
</dbReference>
<evidence type="ECO:0000256" key="1">
    <source>
        <dbReference type="ARBA" id="ARBA00006484"/>
    </source>
</evidence>
<dbReference type="AlphaFoldDB" id="A0A7G1IGR4"/>
<dbReference type="InterPro" id="IPR036291">
    <property type="entry name" value="NAD(P)-bd_dom_sf"/>
</dbReference>
<comment type="similarity">
    <text evidence="1">Belongs to the short-chain dehydrogenases/reductases (SDR) family.</text>
</comment>
<feature type="domain" description="SnoaL-like" evidence="3">
    <location>
        <begin position="218"/>
        <end position="341"/>
    </location>
</feature>
<evidence type="ECO:0000313" key="5">
    <source>
        <dbReference type="Proteomes" id="UP000516380"/>
    </source>
</evidence>
<dbReference type="GO" id="GO:0016020">
    <property type="term" value="C:membrane"/>
    <property type="evidence" value="ECO:0007669"/>
    <property type="project" value="TreeGrafter"/>
</dbReference>
<dbReference type="Proteomes" id="UP000516380">
    <property type="component" value="Chromosome"/>
</dbReference>
<dbReference type="PANTHER" id="PTHR44196:SF1">
    <property type="entry name" value="DEHYDROGENASE_REDUCTASE SDR FAMILY MEMBER 7B"/>
    <property type="match status" value="1"/>
</dbReference>
<evidence type="ECO:0000256" key="2">
    <source>
        <dbReference type="ARBA" id="ARBA00023002"/>
    </source>
</evidence>
<dbReference type="SUPFAM" id="SSF54427">
    <property type="entry name" value="NTF2-like"/>
    <property type="match status" value="1"/>
</dbReference>
<organism evidence="4 5">
    <name type="scientific">Mycobacterium kansasii</name>
    <dbReference type="NCBI Taxonomy" id="1768"/>
    <lineage>
        <taxon>Bacteria</taxon>
        <taxon>Bacillati</taxon>
        <taxon>Actinomycetota</taxon>
        <taxon>Actinomycetes</taxon>
        <taxon>Mycobacteriales</taxon>
        <taxon>Mycobacteriaceae</taxon>
        <taxon>Mycobacterium</taxon>
    </lineage>
</organism>
<dbReference type="Pfam" id="PF13577">
    <property type="entry name" value="SnoaL_4"/>
    <property type="match status" value="1"/>
</dbReference>
<gene>
    <name evidence="4" type="ORF">NIIDMKKI_54320</name>
</gene>
<dbReference type="PROSITE" id="PS00061">
    <property type="entry name" value="ADH_SHORT"/>
    <property type="match status" value="2"/>
</dbReference>
<dbReference type="FunFam" id="3.40.50.720:FF:000084">
    <property type="entry name" value="Short-chain dehydrogenase reductase"/>
    <property type="match status" value="1"/>
</dbReference>
<dbReference type="Gene3D" id="3.40.50.720">
    <property type="entry name" value="NAD(P)-binding Rossmann-like Domain"/>
    <property type="match status" value="2"/>
</dbReference>
<dbReference type="PRINTS" id="PR00080">
    <property type="entry name" value="SDRFAMILY"/>
</dbReference>
<name>A0A7G1IGR4_MYCKA</name>
<dbReference type="PRINTS" id="PR00081">
    <property type="entry name" value="GDHRDH"/>
</dbReference>
<dbReference type="InterPro" id="IPR032710">
    <property type="entry name" value="NTF2-like_dom_sf"/>
</dbReference>
<dbReference type="InterPro" id="IPR020904">
    <property type="entry name" value="Sc_DH/Rdtase_CS"/>
</dbReference>
<sequence length="598" mass="63681">MLVNNAGRTQVGALEETTDAELRELFELHFFAPAALTRAALPHMRARGGGAVVQMSSVGGQVPGPGFGAYCATKFALEGLTETLALEVDFGVRFLIVEPGAFRTNLFGANAAYLSQPITEYAATVGPTRDYVTTGGGTQPGDPAKAAAAIVAALDAERTPCGCPWVLMPSTASWSTCTRSKLNCGSGNRQPATLPSTTEGTMMNELASAAERRPCGDVEALTTIRDVLHRFLLCIDTRDYVGAVRQLDERVHFDYRALNGEVLPANPTALIERVRSDHRLIDGIEHVVTNHVIDIDGDRATCWVNFAAMHCRSDGEHTRKWALGGRYRYQFARREQGWKLSGCVITPIWETGTAPGSPSPHRSTLMADHRVAVVTGANRGIGLQLASELARRGCTVVLGARDTAKGKDAARRLAGPPGRVLVCALDVADDASVRRAAEHLRAEVGHIDVLINNAGVDYDDDNHAVDVDMARAHRDIEVNLFGAWRITQALAPLLRRGAKVVNVSSGAGSFTETAGSGATPIYSVTKAALNMLTVKLAADLRNRNVLVNAVCPGWVATDMGGGGGRSIQDGAASVMWAVDLPDDGPSGGFFRDAAPIPW</sequence>
<dbReference type="GO" id="GO:0016491">
    <property type="term" value="F:oxidoreductase activity"/>
    <property type="evidence" value="ECO:0007669"/>
    <property type="project" value="UniProtKB-KW"/>
</dbReference>
<dbReference type="InterPro" id="IPR002347">
    <property type="entry name" value="SDR_fam"/>
</dbReference>
<evidence type="ECO:0000259" key="3">
    <source>
        <dbReference type="Pfam" id="PF13577"/>
    </source>
</evidence>